<comment type="caution">
    <text evidence="2">The sequence shown here is derived from an EMBL/GenBank/DDBJ whole genome shotgun (WGS) entry which is preliminary data.</text>
</comment>
<evidence type="ECO:0000256" key="1">
    <source>
        <dbReference type="SAM" id="MobiDB-lite"/>
    </source>
</evidence>
<dbReference type="EMBL" id="JASSZA010000009">
    <property type="protein sequence ID" value="KAK2101600.1"/>
    <property type="molecule type" value="Genomic_DNA"/>
</dbReference>
<name>A0ABQ9UX02_SAGOE</name>
<protein>
    <submittedName>
        <fullName evidence="2">Uncharacterized protein</fullName>
    </submittedName>
</protein>
<reference evidence="2 3" key="1">
    <citation type="submission" date="2023-05" db="EMBL/GenBank/DDBJ databases">
        <title>B98-5 Cell Line De Novo Hybrid Assembly: An Optical Mapping Approach.</title>
        <authorList>
            <person name="Kananen K."/>
            <person name="Auerbach J.A."/>
            <person name="Kautto E."/>
            <person name="Blachly J.S."/>
        </authorList>
    </citation>
    <scope>NUCLEOTIDE SEQUENCE [LARGE SCALE GENOMIC DNA]</scope>
    <source>
        <strain evidence="2">B95-8</strain>
        <tissue evidence="2">Cell line</tissue>
    </source>
</reference>
<keyword evidence="3" id="KW-1185">Reference proteome</keyword>
<dbReference type="Proteomes" id="UP001266305">
    <property type="component" value="Unassembled WGS sequence"/>
</dbReference>
<evidence type="ECO:0000313" key="2">
    <source>
        <dbReference type="EMBL" id="KAK2101600.1"/>
    </source>
</evidence>
<evidence type="ECO:0000313" key="3">
    <source>
        <dbReference type="Proteomes" id="UP001266305"/>
    </source>
</evidence>
<feature type="region of interest" description="Disordered" evidence="1">
    <location>
        <begin position="86"/>
        <end position="107"/>
    </location>
</feature>
<accession>A0ABQ9UX02</accession>
<gene>
    <name evidence="2" type="ORF">P7K49_019266</name>
</gene>
<sequence>MNKLAVRAGSFCAGCGCRTRGQDGGRARDLLCAARARGRTPATLQTRPVLLVLVEAAEQLPCRAGPHILLSPLLLRCPSELLEREAGGSDTGHLPLGIPGDPGSGIRGKGGGAVVTMGRAPKRPPRMSGSRCRTESTVLALRSLLLSNEKRR</sequence>
<proteinExistence type="predicted"/>
<organism evidence="2 3">
    <name type="scientific">Saguinus oedipus</name>
    <name type="common">Cotton-top tamarin</name>
    <name type="synonym">Oedipomidas oedipus</name>
    <dbReference type="NCBI Taxonomy" id="9490"/>
    <lineage>
        <taxon>Eukaryota</taxon>
        <taxon>Metazoa</taxon>
        <taxon>Chordata</taxon>
        <taxon>Craniata</taxon>
        <taxon>Vertebrata</taxon>
        <taxon>Euteleostomi</taxon>
        <taxon>Mammalia</taxon>
        <taxon>Eutheria</taxon>
        <taxon>Euarchontoglires</taxon>
        <taxon>Primates</taxon>
        <taxon>Haplorrhini</taxon>
        <taxon>Platyrrhini</taxon>
        <taxon>Cebidae</taxon>
        <taxon>Callitrichinae</taxon>
        <taxon>Saguinus</taxon>
    </lineage>
</organism>